<keyword evidence="7 13" id="KW-0479">Metal-binding</keyword>
<keyword evidence="9 13" id="KW-0779">Telomere</keyword>
<dbReference type="PANTHER" id="PTHR12066">
    <property type="entry name" value="TELOMERASE REVERSE TRANSCRIPTASE"/>
    <property type="match status" value="1"/>
</dbReference>
<dbReference type="Pfam" id="PF12009">
    <property type="entry name" value="Telomerase_RBD"/>
    <property type="match status" value="1"/>
</dbReference>
<dbReference type="Gene3D" id="3.30.70.2630">
    <property type="match status" value="1"/>
</dbReference>
<evidence type="ECO:0000256" key="11">
    <source>
        <dbReference type="ARBA" id="ARBA00023242"/>
    </source>
</evidence>
<evidence type="ECO:0000256" key="10">
    <source>
        <dbReference type="ARBA" id="ARBA00022918"/>
    </source>
</evidence>
<keyword evidence="16" id="KW-1185">Reference proteome</keyword>
<feature type="domain" description="Reverse transcriptase" evidence="14">
    <location>
        <begin position="296"/>
        <end position="614"/>
    </location>
</feature>
<dbReference type="EC" id="2.7.7.49" evidence="2 13"/>
<dbReference type="Pfam" id="PF00078">
    <property type="entry name" value="RVT_1"/>
    <property type="match status" value="1"/>
</dbReference>
<evidence type="ECO:0000256" key="3">
    <source>
        <dbReference type="ARBA" id="ARBA00016182"/>
    </source>
</evidence>
<evidence type="ECO:0000256" key="2">
    <source>
        <dbReference type="ARBA" id="ARBA00012493"/>
    </source>
</evidence>
<feature type="non-terminal residue" evidence="15">
    <location>
        <position position="705"/>
    </location>
</feature>
<keyword evidence="8 13" id="KW-0460">Magnesium</keyword>
<comment type="catalytic activity">
    <reaction evidence="12 13">
        <text>DNA(n) + a 2'-deoxyribonucleoside 5'-triphosphate = DNA(n+1) + diphosphate</text>
        <dbReference type="Rhea" id="RHEA:22508"/>
        <dbReference type="Rhea" id="RHEA-COMP:17339"/>
        <dbReference type="Rhea" id="RHEA-COMP:17340"/>
        <dbReference type="ChEBI" id="CHEBI:33019"/>
        <dbReference type="ChEBI" id="CHEBI:61560"/>
        <dbReference type="ChEBI" id="CHEBI:173112"/>
        <dbReference type="EC" id="2.7.7.49"/>
    </reaction>
</comment>
<evidence type="ECO:0000256" key="5">
    <source>
        <dbReference type="ARBA" id="ARBA00022679"/>
    </source>
</evidence>
<dbReference type="PANTHER" id="PTHR12066:SF0">
    <property type="entry name" value="TELOMERASE REVERSE TRANSCRIPTASE"/>
    <property type="match status" value="1"/>
</dbReference>
<reference evidence="15 16" key="1">
    <citation type="journal article" date="2019" name="Nat. Ecol. Evol.">
        <title>Megaphylogeny resolves global patterns of mushroom evolution.</title>
        <authorList>
            <person name="Varga T."/>
            <person name="Krizsan K."/>
            <person name="Foldi C."/>
            <person name="Dima B."/>
            <person name="Sanchez-Garcia M."/>
            <person name="Sanchez-Ramirez S."/>
            <person name="Szollosi G.J."/>
            <person name="Szarkandi J.G."/>
            <person name="Papp V."/>
            <person name="Albert L."/>
            <person name="Andreopoulos W."/>
            <person name="Angelini C."/>
            <person name="Antonin V."/>
            <person name="Barry K.W."/>
            <person name="Bougher N.L."/>
            <person name="Buchanan P."/>
            <person name="Buyck B."/>
            <person name="Bense V."/>
            <person name="Catcheside P."/>
            <person name="Chovatia M."/>
            <person name="Cooper J."/>
            <person name="Damon W."/>
            <person name="Desjardin D."/>
            <person name="Finy P."/>
            <person name="Geml J."/>
            <person name="Haridas S."/>
            <person name="Hughes K."/>
            <person name="Justo A."/>
            <person name="Karasinski D."/>
            <person name="Kautmanova I."/>
            <person name="Kiss B."/>
            <person name="Kocsube S."/>
            <person name="Kotiranta H."/>
            <person name="LaButti K.M."/>
            <person name="Lechner B.E."/>
            <person name="Liimatainen K."/>
            <person name="Lipzen A."/>
            <person name="Lukacs Z."/>
            <person name="Mihaltcheva S."/>
            <person name="Morgado L.N."/>
            <person name="Niskanen T."/>
            <person name="Noordeloos M.E."/>
            <person name="Ohm R.A."/>
            <person name="Ortiz-Santana B."/>
            <person name="Ovrebo C."/>
            <person name="Racz N."/>
            <person name="Riley R."/>
            <person name="Savchenko A."/>
            <person name="Shiryaev A."/>
            <person name="Soop K."/>
            <person name="Spirin V."/>
            <person name="Szebenyi C."/>
            <person name="Tomsovsky M."/>
            <person name="Tulloss R.E."/>
            <person name="Uehling J."/>
            <person name="Grigoriev I.V."/>
            <person name="Vagvolgyi C."/>
            <person name="Papp T."/>
            <person name="Martin F.M."/>
            <person name="Miettinen O."/>
            <person name="Hibbett D.S."/>
            <person name="Nagy L.G."/>
        </authorList>
    </citation>
    <scope>NUCLEOTIDE SEQUENCE [LARGE SCALE GENOMIC DNA]</scope>
    <source>
        <strain evidence="15 16">CBS 962.96</strain>
    </source>
</reference>
<dbReference type="SMART" id="SM00975">
    <property type="entry name" value="Telomerase_RBD"/>
    <property type="match status" value="1"/>
</dbReference>
<dbReference type="GO" id="GO:0000781">
    <property type="term" value="C:chromosome, telomeric region"/>
    <property type="evidence" value="ECO:0007669"/>
    <property type="project" value="UniProtKB-SubCell"/>
</dbReference>
<dbReference type="PRINTS" id="PR01365">
    <property type="entry name" value="TELOMERASERT"/>
</dbReference>
<dbReference type="InterPro" id="IPR003545">
    <property type="entry name" value="Telomerase_RT"/>
</dbReference>
<dbReference type="GO" id="GO:0007004">
    <property type="term" value="P:telomere maintenance via telomerase"/>
    <property type="evidence" value="ECO:0007669"/>
    <property type="project" value="TreeGrafter"/>
</dbReference>
<evidence type="ECO:0000313" key="16">
    <source>
        <dbReference type="Proteomes" id="UP000297245"/>
    </source>
</evidence>
<dbReference type="PROSITE" id="PS50878">
    <property type="entry name" value="RT_POL"/>
    <property type="match status" value="1"/>
</dbReference>
<dbReference type="InterPro" id="IPR000477">
    <property type="entry name" value="RT_dom"/>
</dbReference>
<dbReference type="GO" id="GO:0000333">
    <property type="term" value="C:telomerase catalytic core complex"/>
    <property type="evidence" value="ECO:0007669"/>
    <property type="project" value="TreeGrafter"/>
</dbReference>
<dbReference type="EMBL" id="ML179038">
    <property type="protein sequence ID" value="THV07327.1"/>
    <property type="molecule type" value="Genomic_DNA"/>
</dbReference>
<gene>
    <name evidence="15" type="ORF">K435DRAFT_605904</name>
</gene>
<evidence type="ECO:0000256" key="6">
    <source>
        <dbReference type="ARBA" id="ARBA00022695"/>
    </source>
</evidence>
<dbReference type="GO" id="GO:0042162">
    <property type="term" value="F:telomeric DNA binding"/>
    <property type="evidence" value="ECO:0007669"/>
    <property type="project" value="TreeGrafter"/>
</dbReference>
<dbReference type="AlphaFoldDB" id="A0A4S8MVL5"/>
<dbReference type="OrthoDB" id="289721at2759"/>
<proteinExistence type="inferred from homology"/>
<comment type="function">
    <text evidence="13">Telomerase is a ribonucleoprotein enzyme essential for the replication of chromosome termini in most eukaryotes. It elongates telomeres. It is a reverse transcriptase that adds simple sequence repeats to chromosome ends by copying a template sequence within the RNA component of the enzyme.</text>
</comment>
<keyword evidence="11 13" id="KW-0539">Nucleus</keyword>
<keyword evidence="10 13" id="KW-0695">RNA-directed DNA polymerase</keyword>
<evidence type="ECO:0000256" key="4">
    <source>
        <dbReference type="ARBA" id="ARBA00022454"/>
    </source>
</evidence>
<dbReference type="GO" id="GO:0003720">
    <property type="term" value="F:telomerase activity"/>
    <property type="evidence" value="ECO:0007669"/>
    <property type="project" value="InterPro"/>
</dbReference>
<name>A0A4S8MVL5_DENBC</name>
<dbReference type="Proteomes" id="UP000297245">
    <property type="component" value="Unassembled WGS sequence"/>
</dbReference>
<evidence type="ECO:0000256" key="1">
    <source>
        <dbReference type="ARBA" id="ARBA00008001"/>
    </source>
</evidence>
<dbReference type="Gene3D" id="1.10.132.70">
    <property type="match status" value="1"/>
</dbReference>
<accession>A0A4S8MVL5</accession>
<comment type="subcellular location">
    <subcellularLocation>
        <location evidence="13">Nucleus</location>
    </subcellularLocation>
    <subcellularLocation>
        <location evidence="13">Chromosome</location>
        <location evidence="13">Telomere</location>
    </subcellularLocation>
</comment>
<evidence type="ECO:0000313" key="15">
    <source>
        <dbReference type="EMBL" id="THV07327.1"/>
    </source>
</evidence>
<dbReference type="GO" id="GO:0046872">
    <property type="term" value="F:metal ion binding"/>
    <property type="evidence" value="ECO:0007669"/>
    <property type="project" value="UniProtKB-KW"/>
</dbReference>
<protein>
    <recommendedName>
        <fullName evidence="3 13">Telomerase reverse transcriptase</fullName>
        <ecNumber evidence="2 13">2.7.7.49</ecNumber>
    </recommendedName>
    <alternativeName>
        <fullName evidence="13">Telomerase catalytic subunit</fullName>
    </alternativeName>
</protein>
<sequence length="705" mass="82123">EARHLSKYIFPRQYGLQSVFSFRKYQGKYFSLPEFFDREAEIQGKGASKTPKRLKESIPLLEKLLWRHGKCKYKLICDRVCPSKLTGKDTLTDSSMILELMSENSQPLIIQTQPPFEEISLDSSGRSIFPSSSQIKSKPRFAEFCCPLNEVYRYVVIVVNAVIPKRFWGSEANFKLICKQIESFIKCRRHEGLSLHNLLQGFGTSACEWLMPPGDCNNQSRTTVSDQLKRRELLEDFVYWFFDSFVGPLLRTTFYITESAAFRYQILYFRMDDWQILCAPLLDRLTTETFQKIPNTEAEEILRQRKLGFSFVRLLPKETGVRPIVNLKRKQKVQFFSQEDGTSINQILQAALDILNYEKTNQSHLLGASVFGPSDVYTKLKNLKTNLRRSSGGTLPKLYFVKVDVRACFDTIEQNKLLDILSRLISEDAYLIQRHVQMSQRPDRTYRALKTKAHPEDEHPHFLKYAADLASCIRNTIFIDAVSYPTTTKQEILELLESHITENIVKIGQDYFRQMVGIPQGSVLSTILCCFFYGDLEKQFKRFTQPHNLLLRHTDDYLFITDNYLEAKDFLDTMEKGHPEYGCFISKEKTVVNFHCDEDVNVVERALPWCGYLIDTQDLSVFGDYTRYQSPRHFGSVFRTKMLKYADPPMSKHRSLTAFLSRQAKAKAHIIYTDDRLNSKDVVHFNIYQNFLLCAMKMHVYIRCW</sequence>
<keyword evidence="4 13" id="KW-0158">Chromosome</keyword>
<evidence type="ECO:0000259" key="14">
    <source>
        <dbReference type="PROSITE" id="PS50878"/>
    </source>
</evidence>
<feature type="non-terminal residue" evidence="15">
    <location>
        <position position="1"/>
    </location>
</feature>
<keyword evidence="5 13" id="KW-0808">Transferase</keyword>
<dbReference type="CDD" id="cd01648">
    <property type="entry name" value="TERT"/>
    <property type="match status" value="1"/>
</dbReference>
<evidence type="ECO:0000256" key="9">
    <source>
        <dbReference type="ARBA" id="ARBA00022895"/>
    </source>
</evidence>
<dbReference type="InterPro" id="IPR021891">
    <property type="entry name" value="Telomerase_RBD"/>
</dbReference>
<evidence type="ECO:0000256" key="8">
    <source>
        <dbReference type="ARBA" id="ARBA00022842"/>
    </source>
</evidence>
<comment type="similarity">
    <text evidence="1 13">Belongs to the reverse transcriptase family. Telomerase subfamily.</text>
</comment>
<evidence type="ECO:0000256" key="7">
    <source>
        <dbReference type="ARBA" id="ARBA00022723"/>
    </source>
</evidence>
<evidence type="ECO:0000256" key="12">
    <source>
        <dbReference type="ARBA" id="ARBA00048173"/>
    </source>
</evidence>
<keyword evidence="6 13" id="KW-0548">Nucleotidyltransferase</keyword>
<dbReference type="GO" id="GO:0070034">
    <property type="term" value="F:telomerase RNA binding"/>
    <property type="evidence" value="ECO:0007669"/>
    <property type="project" value="TreeGrafter"/>
</dbReference>
<dbReference type="Gene3D" id="1.10.357.90">
    <property type="match status" value="1"/>
</dbReference>
<evidence type="ECO:0000256" key="13">
    <source>
        <dbReference type="RuleBase" id="RU365061"/>
    </source>
</evidence>
<organism evidence="15 16">
    <name type="scientific">Dendrothele bispora (strain CBS 962.96)</name>
    <dbReference type="NCBI Taxonomy" id="1314807"/>
    <lineage>
        <taxon>Eukaryota</taxon>
        <taxon>Fungi</taxon>
        <taxon>Dikarya</taxon>
        <taxon>Basidiomycota</taxon>
        <taxon>Agaricomycotina</taxon>
        <taxon>Agaricomycetes</taxon>
        <taxon>Agaricomycetidae</taxon>
        <taxon>Agaricales</taxon>
        <taxon>Agaricales incertae sedis</taxon>
        <taxon>Dendrothele</taxon>
    </lineage>
</organism>